<keyword evidence="3" id="KW-1185">Reference proteome</keyword>
<dbReference type="Proteomes" id="UP001595955">
    <property type="component" value="Unassembled WGS sequence"/>
</dbReference>
<accession>A0ABV9DDL1</accession>
<dbReference type="EMBL" id="JBHSGF010000012">
    <property type="protein sequence ID" value="MFC4556467.1"/>
    <property type="molecule type" value="Genomic_DNA"/>
</dbReference>
<protein>
    <submittedName>
        <fullName evidence="2">Helix-turn-helix transcriptional regulator</fullName>
    </submittedName>
</protein>
<dbReference type="PANTHER" id="PTHR30363">
    <property type="entry name" value="HTH-TYPE TRANSCRIPTIONAL REGULATOR SRLR-RELATED"/>
    <property type="match status" value="1"/>
</dbReference>
<dbReference type="InterPro" id="IPR036388">
    <property type="entry name" value="WH-like_DNA-bd_sf"/>
</dbReference>
<dbReference type="InterPro" id="IPR050313">
    <property type="entry name" value="Carb_Metab_HTH_regulators"/>
</dbReference>
<sequence>MRERDADATTRERVLRLVVERGPVSAAELADLLALTPAGVRRHIAVLEQHGEIAVHGPSGPEQRRRGRPARRYVATDAGRAGLSDAYSDLATHVLGYLRDVAGPQAVEQFAEARVGEIERRYAPAVTGAGEEREDRARALAAALSTDGYAATVRTVGPAGAAVQLCQGNCPVLDVAESFPELCEAETRAFSRILGVHVQRLATLAAGGHVCTTHIPTATLARAPSRVRAPQPSTTSSIDDTEGI</sequence>
<dbReference type="InterPro" id="IPR036390">
    <property type="entry name" value="WH_DNA-bd_sf"/>
</dbReference>
<evidence type="ECO:0000256" key="1">
    <source>
        <dbReference type="SAM" id="MobiDB-lite"/>
    </source>
</evidence>
<name>A0ABV9DDL1_9MICO</name>
<comment type="caution">
    <text evidence="2">The sequence shown here is derived from an EMBL/GenBank/DDBJ whole genome shotgun (WGS) entry which is preliminary data.</text>
</comment>
<dbReference type="SUPFAM" id="SSF46785">
    <property type="entry name" value="Winged helix' DNA-binding domain"/>
    <property type="match status" value="1"/>
</dbReference>
<dbReference type="Pfam" id="PF12840">
    <property type="entry name" value="HTH_20"/>
    <property type="match status" value="1"/>
</dbReference>
<gene>
    <name evidence="2" type="ORF">ACFO3F_14530</name>
</gene>
<feature type="region of interest" description="Disordered" evidence="1">
    <location>
        <begin position="222"/>
        <end position="244"/>
    </location>
</feature>
<evidence type="ECO:0000313" key="3">
    <source>
        <dbReference type="Proteomes" id="UP001595955"/>
    </source>
</evidence>
<organism evidence="2 3">
    <name type="scientific">Georgenia faecalis</name>
    <dbReference type="NCBI Taxonomy" id="2483799"/>
    <lineage>
        <taxon>Bacteria</taxon>
        <taxon>Bacillati</taxon>
        <taxon>Actinomycetota</taxon>
        <taxon>Actinomycetes</taxon>
        <taxon>Micrococcales</taxon>
        <taxon>Bogoriellaceae</taxon>
        <taxon>Georgenia</taxon>
    </lineage>
</organism>
<dbReference type="RefSeq" id="WP_122824423.1">
    <property type="nucleotide sequence ID" value="NZ_CP033325.1"/>
</dbReference>
<reference evidence="3" key="1">
    <citation type="journal article" date="2019" name="Int. J. Syst. Evol. Microbiol.">
        <title>The Global Catalogue of Microorganisms (GCM) 10K type strain sequencing project: providing services to taxonomists for standard genome sequencing and annotation.</title>
        <authorList>
            <consortium name="The Broad Institute Genomics Platform"/>
            <consortium name="The Broad Institute Genome Sequencing Center for Infectious Disease"/>
            <person name="Wu L."/>
            <person name="Ma J."/>
        </authorList>
    </citation>
    <scope>NUCLEOTIDE SEQUENCE [LARGE SCALE GENOMIC DNA]</scope>
    <source>
        <strain evidence="3">JCM 3369</strain>
    </source>
</reference>
<dbReference type="PANTHER" id="PTHR30363:SF28">
    <property type="entry name" value="TRANSCRIPTIONAL REGULATORY PROTEIN-RELATED"/>
    <property type="match status" value="1"/>
</dbReference>
<dbReference type="Gene3D" id="1.10.10.10">
    <property type="entry name" value="Winged helix-like DNA-binding domain superfamily/Winged helix DNA-binding domain"/>
    <property type="match status" value="1"/>
</dbReference>
<evidence type="ECO:0000313" key="2">
    <source>
        <dbReference type="EMBL" id="MFC4556467.1"/>
    </source>
</evidence>
<proteinExistence type="predicted"/>